<protein>
    <submittedName>
        <fullName evidence="1">Uncharacterized protein</fullName>
    </submittedName>
</protein>
<dbReference type="PANTHER" id="PTHR39596:SF2">
    <property type="entry name" value="HET DOMAIN PROTEIN (AFU_ORTHOLOGUE AFUA_1G17550)-RELATED"/>
    <property type="match status" value="1"/>
</dbReference>
<gene>
    <name evidence="1" type="ORF">VSDG_06812</name>
</gene>
<dbReference type="Proteomes" id="UP000284375">
    <property type="component" value="Unassembled WGS sequence"/>
</dbReference>
<evidence type="ECO:0000313" key="1">
    <source>
        <dbReference type="EMBL" id="ROV93518.1"/>
    </source>
</evidence>
<name>A0A423VRB9_CYTCH</name>
<dbReference type="OrthoDB" id="2426273at2759"/>
<accession>A0A423VRB9</accession>
<reference evidence="1 2" key="1">
    <citation type="submission" date="2015-09" db="EMBL/GenBank/DDBJ databases">
        <title>Host preference determinants of Valsa canker pathogens revealed by comparative genomics.</title>
        <authorList>
            <person name="Yin Z."/>
            <person name="Huang L."/>
        </authorList>
    </citation>
    <scope>NUCLEOTIDE SEQUENCE [LARGE SCALE GENOMIC DNA]</scope>
    <source>
        <strain evidence="1 2">YSFL</strain>
    </source>
</reference>
<dbReference type="PANTHER" id="PTHR39596">
    <property type="match status" value="1"/>
</dbReference>
<proteinExistence type="predicted"/>
<dbReference type="AlphaFoldDB" id="A0A423VRB9"/>
<comment type="caution">
    <text evidence="1">The sequence shown here is derived from an EMBL/GenBank/DDBJ whole genome shotgun (WGS) entry which is preliminary data.</text>
</comment>
<sequence>MDLLLTPADPAFPTGDTPYLAGEKRWNCGHFASYAGPHPRSAIESLAALPDEELNGFLQTWLFFGLVAEFLGLNEQEDGKHIVDPSQAQSELDELYNESVIIKEDGKSYITGVKVLALVPLIQERITTAAGIAGGIKQRLMYLDHCVCYAHETAFVGTWNEVYKRDEVRVEAFDPAIPYVAISHVWADGLGNPTANALPGCQVDRLTSLVAKLQKSTVDDTDDPYAEKVFFDSTLELPERLERFNCNSDTKLAQLIAEDNRKGLRGKIFAETMTELAEELASEQVTANFIAARDQVDSDEYTLAKVELEERMEELVEGAREARPDFANAVEVVGGTQDRIWDYLAMFAHQIILERTPDDQLWLVD</sequence>
<dbReference type="STRING" id="252740.A0A423VRB9"/>
<organism evidence="1 2">
    <name type="scientific">Cytospora chrysosperma</name>
    <name type="common">Cytospora canker fungus</name>
    <name type="synonym">Sphaeria chrysosperma</name>
    <dbReference type="NCBI Taxonomy" id="252740"/>
    <lineage>
        <taxon>Eukaryota</taxon>
        <taxon>Fungi</taxon>
        <taxon>Dikarya</taxon>
        <taxon>Ascomycota</taxon>
        <taxon>Pezizomycotina</taxon>
        <taxon>Sordariomycetes</taxon>
        <taxon>Sordariomycetidae</taxon>
        <taxon>Diaporthales</taxon>
        <taxon>Cytosporaceae</taxon>
        <taxon>Cytospora</taxon>
    </lineage>
</organism>
<keyword evidence="2" id="KW-1185">Reference proteome</keyword>
<evidence type="ECO:0000313" key="2">
    <source>
        <dbReference type="Proteomes" id="UP000284375"/>
    </source>
</evidence>
<dbReference type="EMBL" id="LJZO01000032">
    <property type="protein sequence ID" value="ROV93518.1"/>
    <property type="molecule type" value="Genomic_DNA"/>
</dbReference>